<accession>A0ABT5P0F3</accession>
<name>A0ABT5P0F3_9PSED</name>
<dbReference type="Gene3D" id="3.30.450.380">
    <property type="match status" value="1"/>
</dbReference>
<dbReference type="Proteomes" id="UP001148203">
    <property type="component" value="Unassembled WGS sequence"/>
</dbReference>
<reference evidence="3 4" key="1">
    <citation type="submission" date="2022-05" db="EMBL/GenBank/DDBJ databases">
        <title>Novel Pseudomonas spp. Isolated from a Rainbow Trout Aquaculture Facility.</title>
        <authorList>
            <person name="Testerman T."/>
            <person name="Graf J."/>
        </authorList>
    </citation>
    <scope>NUCLEOTIDE SEQUENCE [LARGE SCALE GENOMIC DNA]</scope>
    <source>
        <strain evidence="3 4">ID681</strain>
    </source>
</reference>
<dbReference type="SUPFAM" id="SSF52540">
    <property type="entry name" value="P-loop containing nucleoside triphosphate hydrolases"/>
    <property type="match status" value="1"/>
</dbReference>
<evidence type="ECO:0000313" key="3">
    <source>
        <dbReference type="EMBL" id="MDD0993920.1"/>
    </source>
</evidence>
<dbReference type="CDD" id="cd01130">
    <property type="entry name" value="VirB11-like_ATPase"/>
    <property type="match status" value="1"/>
</dbReference>
<dbReference type="PANTHER" id="PTHR30486">
    <property type="entry name" value="TWITCHING MOTILITY PROTEIN PILT"/>
    <property type="match status" value="1"/>
</dbReference>
<dbReference type="Pfam" id="PF00437">
    <property type="entry name" value="T2SSE"/>
    <property type="match status" value="1"/>
</dbReference>
<gene>
    <name evidence="3" type="ORF">M5G11_25670</name>
</gene>
<evidence type="ECO:0000313" key="4">
    <source>
        <dbReference type="Proteomes" id="UP001148203"/>
    </source>
</evidence>
<dbReference type="RefSeq" id="WP_273914028.1">
    <property type="nucleotide sequence ID" value="NZ_JAMDGX010000129.1"/>
</dbReference>
<comment type="similarity">
    <text evidence="1">Belongs to the GSP E family.</text>
</comment>
<evidence type="ECO:0000259" key="2">
    <source>
        <dbReference type="Pfam" id="PF00437"/>
    </source>
</evidence>
<dbReference type="InterPro" id="IPR027417">
    <property type="entry name" value="P-loop_NTPase"/>
</dbReference>
<dbReference type="PANTHER" id="PTHR30486:SF15">
    <property type="entry name" value="TYPE II_IV SECRETION SYSTEM ATPASE"/>
    <property type="match status" value="1"/>
</dbReference>
<evidence type="ECO:0000256" key="1">
    <source>
        <dbReference type="ARBA" id="ARBA00006611"/>
    </source>
</evidence>
<comment type="caution">
    <text evidence="3">The sequence shown here is derived from an EMBL/GenBank/DDBJ whole genome shotgun (WGS) entry which is preliminary data.</text>
</comment>
<protein>
    <submittedName>
        <fullName evidence="3">CpaF family protein</fullName>
    </submittedName>
</protein>
<dbReference type="InterPro" id="IPR050921">
    <property type="entry name" value="T4SS_GSP_E_ATPase"/>
</dbReference>
<dbReference type="EMBL" id="JAMDGY010000114">
    <property type="protein sequence ID" value="MDD0993920.1"/>
    <property type="molecule type" value="Genomic_DNA"/>
</dbReference>
<dbReference type="Gene3D" id="3.40.50.300">
    <property type="entry name" value="P-loop containing nucleotide triphosphate hydrolases"/>
    <property type="match status" value="1"/>
</dbReference>
<dbReference type="InterPro" id="IPR001482">
    <property type="entry name" value="T2SS/T4SS_dom"/>
</dbReference>
<keyword evidence="4" id="KW-1185">Reference proteome</keyword>
<feature type="domain" description="Bacterial type II secretion system protein E" evidence="2">
    <location>
        <begin position="83"/>
        <end position="363"/>
    </location>
</feature>
<organism evidence="3 4">
    <name type="scientific">Pseudomonas fontis</name>
    <dbReference type="NCBI Taxonomy" id="2942633"/>
    <lineage>
        <taxon>Bacteria</taxon>
        <taxon>Pseudomonadati</taxon>
        <taxon>Pseudomonadota</taxon>
        <taxon>Gammaproteobacteria</taxon>
        <taxon>Pseudomonadales</taxon>
        <taxon>Pseudomonadaceae</taxon>
        <taxon>Pseudomonas</taxon>
    </lineage>
</organism>
<proteinExistence type="inferred from homology"/>
<sequence>MSSDELFGGPRHNLGADPQALKRALHRHIIDAIEDTGRNLLEGSRPALAQFVVEQVGDYIARLHLALSRYEMERMAEELVDELTGFGPLEVLLRDSSVTEILVNGPHRVFVERAGVLQQTDLRFIDAHHVERVMQRILAPLGRRLDESSPMVDARMPDGSRVNAIIPPVALDGPCLSIRKFRKDMLKSADLLATRAIDQSIFDFFELAVSKRCNILVSGGTGTGKTTLLNILSQLINPHERLVTIEDVAELQLDHPHVVRLETRPPNAEGHGEIKASELIRNALRMRPDRILLGEIRGVEVLDVLTAMNTGHDGSMSTVHANTAQDALLRLETLVGLTGRQVAEKTLRQMICAALDVVIQLARLPDGRRCVSEVLEVVGLRDDIYVTNTLFRLDRRTGEGFLREAVNPAGDKLRRDPGFAQEPGA</sequence>